<accession>A0ABW6WZF7</accession>
<dbReference type="EMBL" id="JBIBEG010000001">
    <property type="protein sequence ID" value="MFF5894924.1"/>
    <property type="molecule type" value="Genomic_DNA"/>
</dbReference>
<evidence type="ECO:0000313" key="1">
    <source>
        <dbReference type="EMBL" id="MFF5894924.1"/>
    </source>
</evidence>
<sequence length="51" mass="5591">MGSESSIGIWLNWLGVRVDVQEGQWADIVVHAAEPEIGRTWTLSTVAAVRV</sequence>
<name>A0ABW6WZF7_9ACTN</name>
<gene>
    <name evidence="1" type="ORF">ACFY8O_03255</name>
</gene>
<reference evidence="1 2" key="1">
    <citation type="submission" date="2024-10" db="EMBL/GenBank/DDBJ databases">
        <title>The Natural Products Discovery Center: Release of the First 8490 Sequenced Strains for Exploring Actinobacteria Biosynthetic Diversity.</title>
        <authorList>
            <person name="Kalkreuter E."/>
            <person name="Kautsar S.A."/>
            <person name="Yang D."/>
            <person name="Bader C.D."/>
            <person name="Teijaro C.N."/>
            <person name="Fluegel L."/>
            <person name="Davis C.M."/>
            <person name="Simpson J.R."/>
            <person name="Lauterbach L."/>
            <person name="Steele A.D."/>
            <person name="Gui C."/>
            <person name="Meng S."/>
            <person name="Li G."/>
            <person name="Viehrig K."/>
            <person name="Ye F."/>
            <person name="Su P."/>
            <person name="Kiefer A.F."/>
            <person name="Nichols A."/>
            <person name="Cepeda A.J."/>
            <person name="Yan W."/>
            <person name="Fan B."/>
            <person name="Jiang Y."/>
            <person name="Adhikari A."/>
            <person name="Zheng C.-J."/>
            <person name="Schuster L."/>
            <person name="Cowan T.M."/>
            <person name="Smanski M.J."/>
            <person name="Chevrette M.G."/>
            <person name="De Carvalho L.P.S."/>
            <person name="Shen B."/>
        </authorList>
    </citation>
    <scope>NUCLEOTIDE SEQUENCE [LARGE SCALE GENOMIC DNA]</scope>
    <source>
        <strain evidence="1 2">NPDC012540</strain>
    </source>
</reference>
<proteinExistence type="predicted"/>
<protein>
    <submittedName>
        <fullName evidence="1">Uncharacterized protein</fullName>
    </submittedName>
</protein>
<organism evidence="1 2">
    <name type="scientific">Streptomyces argenteolus</name>
    <dbReference type="NCBI Taxonomy" id="67274"/>
    <lineage>
        <taxon>Bacteria</taxon>
        <taxon>Bacillati</taxon>
        <taxon>Actinomycetota</taxon>
        <taxon>Actinomycetes</taxon>
        <taxon>Kitasatosporales</taxon>
        <taxon>Streptomycetaceae</taxon>
        <taxon>Streptomyces</taxon>
    </lineage>
</organism>
<evidence type="ECO:0000313" key="2">
    <source>
        <dbReference type="Proteomes" id="UP001602322"/>
    </source>
</evidence>
<dbReference type="Proteomes" id="UP001602322">
    <property type="component" value="Unassembled WGS sequence"/>
</dbReference>
<comment type="caution">
    <text evidence="1">The sequence shown here is derived from an EMBL/GenBank/DDBJ whole genome shotgun (WGS) entry which is preliminary data.</text>
</comment>
<dbReference type="RefSeq" id="WP_387898331.1">
    <property type="nucleotide sequence ID" value="NZ_JBIBEG010000001.1"/>
</dbReference>
<keyword evidence="2" id="KW-1185">Reference proteome</keyword>